<organism evidence="3 4">
    <name type="scientific">Rhodopseudomonas palustris</name>
    <dbReference type="NCBI Taxonomy" id="1076"/>
    <lineage>
        <taxon>Bacteria</taxon>
        <taxon>Pseudomonadati</taxon>
        <taxon>Pseudomonadota</taxon>
        <taxon>Alphaproteobacteria</taxon>
        <taxon>Hyphomicrobiales</taxon>
        <taxon>Nitrobacteraceae</taxon>
        <taxon>Rhodopseudomonas</taxon>
    </lineage>
</organism>
<feature type="chain" id="PRO_5037871865" evidence="2">
    <location>
        <begin position="26"/>
        <end position="317"/>
    </location>
</feature>
<accession>A0A933VTS7</accession>
<evidence type="ECO:0000256" key="2">
    <source>
        <dbReference type="SAM" id="SignalP"/>
    </source>
</evidence>
<evidence type="ECO:0000313" key="4">
    <source>
        <dbReference type="Proteomes" id="UP000782519"/>
    </source>
</evidence>
<protein>
    <submittedName>
        <fullName evidence="3">Cellulose biosynthesis protein BcsS</fullName>
    </submittedName>
</protein>
<dbReference type="InterPro" id="IPR031485">
    <property type="entry name" value="CBP_BcsS"/>
</dbReference>
<gene>
    <name evidence="3" type="primary">bcsS</name>
    <name evidence="3" type="ORF">HZA66_06300</name>
</gene>
<evidence type="ECO:0000256" key="1">
    <source>
        <dbReference type="SAM" id="MobiDB-lite"/>
    </source>
</evidence>
<feature type="region of interest" description="Disordered" evidence="1">
    <location>
        <begin position="29"/>
        <end position="61"/>
    </location>
</feature>
<sequence length="317" mass="34350">MRCVGWVRAFGVAVVLLAGLLGASAQIDTGPAASPADDPTSDRPGERQPGAPGVPISEPDEFESDEFAPFTRPGKFALWDAEAALLSSLITAPDLAAPLTIDQLSGGSKADPALLFGGFDVWRNGLSAYAGLHWAANGLDDDGLVIRLSMSNGVERYDTPIRTYRTTIFRAALTPGWRFKHGEFELKLFAGLDFESHNLTPDDVQAKWRGPHTGLRVAAEAWVQPLPELMLATSYYATTIASGYGFRAAAGWRWIDAFWLGPEFSGSRDEFSRQTRLGVHVSGLRTDALEWSAAIGMVSDSFGRHGCYARLATQFRP</sequence>
<keyword evidence="2" id="KW-0732">Signal</keyword>
<dbReference type="EMBL" id="JACRJB010000015">
    <property type="protein sequence ID" value="MBI5129034.1"/>
    <property type="molecule type" value="Genomic_DNA"/>
</dbReference>
<evidence type="ECO:0000313" key="3">
    <source>
        <dbReference type="EMBL" id="MBI5129034.1"/>
    </source>
</evidence>
<feature type="signal peptide" evidence="2">
    <location>
        <begin position="1"/>
        <end position="25"/>
    </location>
</feature>
<reference evidence="3" key="1">
    <citation type="submission" date="2020-07" db="EMBL/GenBank/DDBJ databases">
        <title>Huge and variable diversity of episymbiotic CPR bacteria and DPANN archaea in groundwater ecosystems.</title>
        <authorList>
            <person name="He C.Y."/>
            <person name="Keren R."/>
            <person name="Whittaker M."/>
            <person name="Farag I.F."/>
            <person name="Doudna J."/>
            <person name="Cate J.H.D."/>
            <person name="Banfield J.F."/>
        </authorList>
    </citation>
    <scope>NUCLEOTIDE SEQUENCE</scope>
    <source>
        <strain evidence="3">NC_groundwater_1818_Pr3_B-0.1um_66_35</strain>
    </source>
</reference>
<dbReference type="AlphaFoldDB" id="A0A933VTS7"/>
<comment type="caution">
    <text evidence="3">The sequence shown here is derived from an EMBL/GenBank/DDBJ whole genome shotgun (WGS) entry which is preliminary data.</text>
</comment>
<name>A0A933VTS7_RHOPL</name>
<dbReference type="Pfam" id="PF17036">
    <property type="entry name" value="CBP_BcsS"/>
    <property type="match status" value="1"/>
</dbReference>
<dbReference type="Proteomes" id="UP000782519">
    <property type="component" value="Unassembled WGS sequence"/>
</dbReference>
<proteinExistence type="predicted"/>